<organism evidence="1 2">
    <name type="scientific">Hyalomma asiaticum</name>
    <name type="common">Tick</name>
    <dbReference type="NCBI Taxonomy" id="266040"/>
    <lineage>
        <taxon>Eukaryota</taxon>
        <taxon>Metazoa</taxon>
        <taxon>Ecdysozoa</taxon>
        <taxon>Arthropoda</taxon>
        <taxon>Chelicerata</taxon>
        <taxon>Arachnida</taxon>
        <taxon>Acari</taxon>
        <taxon>Parasitiformes</taxon>
        <taxon>Ixodida</taxon>
        <taxon>Ixodoidea</taxon>
        <taxon>Ixodidae</taxon>
        <taxon>Hyalomminae</taxon>
        <taxon>Hyalomma</taxon>
    </lineage>
</organism>
<proteinExistence type="predicted"/>
<gene>
    <name evidence="1" type="ORF">HPB50_016648</name>
</gene>
<accession>A0ACB7TNR7</accession>
<reference evidence="1" key="1">
    <citation type="submission" date="2020-05" db="EMBL/GenBank/DDBJ databases">
        <title>Large-scale comparative analyses of tick genomes elucidate their genetic diversity and vector capacities.</title>
        <authorList>
            <person name="Jia N."/>
            <person name="Wang J."/>
            <person name="Shi W."/>
            <person name="Du L."/>
            <person name="Sun Y."/>
            <person name="Zhan W."/>
            <person name="Jiang J."/>
            <person name="Wang Q."/>
            <person name="Zhang B."/>
            <person name="Ji P."/>
            <person name="Sakyi L.B."/>
            <person name="Cui X."/>
            <person name="Yuan T."/>
            <person name="Jiang B."/>
            <person name="Yang W."/>
            <person name="Lam T.T.-Y."/>
            <person name="Chang Q."/>
            <person name="Ding S."/>
            <person name="Wang X."/>
            <person name="Zhu J."/>
            <person name="Ruan X."/>
            <person name="Zhao L."/>
            <person name="Wei J."/>
            <person name="Que T."/>
            <person name="Du C."/>
            <person name="Cheng J."/>
            <person name="Dai P."/>
            <person name="Han X."/>
            <person name="Huang E."/>
            <person name="Gao Y."/>
            <person name="Liu J."/>
            <person name="Shao H."/>
            <person name="Ye R."/>
            <person name="Li L."/>
            <person name="Wei W."/>
            <person name="Wang X."/>
            <person name="Wang C."/>
            <person name="Yang T."/>
            <person name="Huo Q."/>
            <person name="Li W."/>
            <person name="Guo W."/>
            <person name="Chen H."/>
            <person name="Zhou L."/>
            <person name="Ni X."/>
            <person name="Tian J."/>
            <person name="Zhou Y."/>
            <person name="Sheng Y."/>
            <person name="Liu T."/>
            <person name="Pan Y."/>
            <person name="Xia L."/>
            <person name="Li J."/>
            <person name="Zhao F."/>
            <person name="Cao W."/>
        </authorList>
    </citation>
    <scope>NUCLEOTIDE SEQUENCE</scope>
    <source>
        <strain evidence="1">Hyas-2018</strain>
    </source>
</reference>
<dbReference type="EMBL" id="CM023481">
    <property type="protein sequence ID" value="KAH6947002.1"/>
    <property type="molecule type" value="Genomic_DNA"/>
</dbReference>
<name>A0ACB7TNR7_HYAAI</name>
<sequence length="204" mass="22246">MLQREASFLSSQKGKEPEALETATVSCQRYNVVEEIKKRARRQGGTACSHSDTERKRQKAWRDKLSEGEKEEGSGTECRAPAKKKAPGARYLEPLLSSRALLLIRRSPSFFRCSSAIQAESDRNGPKDVLALSSTSGPPGRSVLGFSLASSSARRAYGRPATTSTPDGLSSSHALSTPPPTSQRAKAKWMIRTVRPALTDRTKI</sequence>
<keyword evidence="2" id="KW-1185">Reference proteome</keyword>
<dbReference type="Proteomes" id="UP000821845">
    <property type="component" value="Chromosome 1"/>
</dbReference>
<evidence type="ECO:0000313" key="2">
    <source>
        <dbReference type="Proteomes" id="UP000821845"/>
    </source>
</evidence>
<protein>
    <submittedName>
        <fullName evidence="1">Uncharacterized protein</fullName>
    </submittedName>
</protein>
<comment type="caution">
    <text evidence="1">The sequence shown here is derived from an EMBL/GenBank/DDBJ whole genome shotgun (WGS) entry which is preliminary data.</text>
</comment>
<evidence type="ECO:0000313" key="1">
    <source>
        <dbReference type="EMBL" id="KAH6947002.1"/>
    </source>
</evidence>